<dbReference type="KEGG" id="phs:C2L64_51465"/>
<gene>
    <name evidence="1" type="ORF">C2L64_51465</name>
</gene>
<name>A0AAN1JM12_9BURK</name>
<dbReference type="EMBL" id="CP026109">
    <property type="protein sequence ID" value="AUT76574.1"/>
    <property type="molecule type" value="Genomic_DNA"/>
</dbReference>
<accession>A0AAN1JM12</accession>
<dbReference type="Proteomes" id="UP000236649">
    <property type="component" value="Chromosome 5"/>
</dbReference>
<organism evidence="1 2">
    <name type="scientific">Paraburkholderia hospita</name>
    <dbReference type="NCBI Taxonomy" id="169430"/>
    <lineage>
        <taxon>Bacteria</taxon>
        <taxon>Pseudomonadati</taxon>
        <taxon>Pseudomonadota</taxon>
        <taxon>Betaproteobacteria</taxon>
        <taxon>Burkholderiales</taxon>
        <taxon>Burkholderiaceae</taxon>
        <taxon>Paraburkholderia</taxon>
    </lineage>
</organism>
<reference evidence="1 2" key="1">
    <citation type="submission" date="2018-01" db="EMBL/GenBank/DDBJ databases">
        <title>Species boundaries and ecological features among Paraburkholderia terrae DSMZ17804T, P. hospita DSMZ17164T and P. caribensis DSMZ13236T.</title>
        <authorList>
            <person name="Pratama A.A."/>
        </authorList>
    </citation>
    <scope>NUCLEOTIDE SEQUENCE [LARGE SCALE GENOMIC DNA]</scope>
    <source>
        <strain evidence="1 2">DSM 17164</strain>
    </source>
</reference>
<proteinExistence type="predicted"/>
<evidence type="ECO:0000313" key="2">
    <source>
        <dbReference type="Proteomes" id="UP000236649"/>
    </source>
</evidence>
<evidence type="ECO:0000313" key="1">
    <source>
        <dbReference type="EMBL" id="AUT76574.1"/>
    </source>
</evidence>
<sequence length="90" mass="9960">MLARHLAIGFHEGQFSFWFCDAIDNAVVGFVYDDCLADGDDLPALFSAVYLAFDAGKVDCHGIELIEVFTRPMIAETAEDLPSDARKARF</sequence>
<protein>
    <submittedName>
        <fullName evidence="1">Uncharacterized protein</fullName>
    </submittedName>
</protein>
<dbReference type="AlphaFoldDB" id="A0AAN1JM12"/>